<sequence length="285" mass="31058">MTIIFLLPALGWGFMPIIAKLTNAKPINQLLGTTTMSLLIGVVFTLIVDPGYDRQHFLAALFSGCFWSIGQYLQFYSFQLLPVSEAMPISNGTQLIGTTFIAAIFFKEWSNWNTVTVGIGGILLIIFGIFLTSYLGERKETQQSIVEKRKAIYSLLLSSTALTIYVTLPQGFQASGAEVLLPQAIGMWISSIILSTMMRSDANWSEVGKNLGTGLAWSIANVSLFLSIPVIGVAKSFTFSQLAVLISIYAGIAILKVQKTRKELKIISLGAMFITAGIILIGLLK</sequence>
<organism evidence="9 11">
    <name type="scientific">Enterococcus gilvus ATCC BAA-350</name>
    <dbReference type="NCBI Taxonomy" id="1158614"/>
    <lineage>
        <taxon>Bacteria</taxon>
        <taxon>Bacillati</taxon>
        <taxon>Bacillota</taxon>
        <taxon>Bacilli</taxon>
        <taxon>Lactobacillales</taxon>
        <taxon>Enterococcaceae</taxon>
        <taxon>Enterococcus</taxon>
    </lineage>
</organism>
<dbReference type="GO" id="GO:0005886">
    <property type="term" value="C:plasma membrane"/>
    <property type="evidence" value="ECO:0007669"/>
    <property type="project" value="UniProtKB-SubCell"/>
</dbReference>
<dbReference type="Proteomes" id="UP000013750">
    <property type="component" value="Unassembled WGS sequence"/>
</dbReference>
<evidence type="ECO:0000313" key="10">
    <source>
        <dbReference type="EMBL" id="EOW79723.1"/>
    </source>
</evidence>
<dbReference type="AlphaFoldDB" id="R2VKL3"/>
<evidence type="ECO:0000256" key="8">
    <source>
        <dbReference type="SAM" id="Phobius"/>
    </source>
</evidence>
<evidence type="ECO:0000256" key="5">
    <source>
        <dbReference type="ARBA" id="ARBA00022692"/>
    </source>
</evidence>
<dbReference type="PANTHER" id="PTHR16119">
    <property type="entry name" value="TRANSMEMBRANE PROTEIN 144"/>
    <property type="match status" value="1"/>
</dbReference>
<evidence type="ECO:0000256" key="1">
    <source>
        <dbReference type="ARBA" id="ARBA00004651"/>
    </source>
</evidence>
<feature type="transmembrane region" description="Helical" evidence="8">
    <location>
        <begin position="115"/>
        <end position="135"/>
    </location>
</feature>
<dbReference type="Gene3D" id="1.10.3730.20">
    <property type="match status" value="1"/>
</dbReference>
<proteinExistence type="inferred from homology"/>
<evidence type="ECO:0000256" key="2">
    <source>
        <dbReference type="ARBA" id="ARBA00006117"/>
    </source>
</evidence>
<dbReference type="CDD" id="cd23110">
    <property type="entry name" value="GRP"/>
    <property type="match status" value="1"/>
</dbReference>
<dbReference type="eggNOG" id="COG4975">
    <property type="taxonomic scope" value="Bacteria"/>
</dbReference>
<feature type="transmembrane region" description="Helical" evidence="8">
    <location>
        <begin position="210"/>
        <end position="231"/>
    </location>
</feature>
<dbReference type="GO" id="GO:0015144">
    <property type="term" value="F:carbohydrate transmembrane transporter activity"/>
    <property type="evidence" value="ECO:0007669"/>
    <property type="project" value="InterPro"/>
</dbReference>
<comment type="caution">
    <text evidence="9">The sequence shown here is derived from an EMBL/GenBank/DDBJ whole genome shotgun (WGS) entry which is preliminary data.</text>
</comment>
<dbReference type="InterPro" id="IPR010651">
    <property type="entry name" value="Sugar_transport"/>
</dbReference>
<keyword evidence="6 8" id="KW-1133">Transmembrane helix</keyword>
<accession>R2VKL3</accession>
<evidence type="ECO:0000313" key="9">
    <source>
        <dbReference type="EMBL" id="EOI58425.1"/>
    </source>
</evidence>
<name>R2VKL3_9ENTE</name>
<dbReference type="PATRIC" id="fig|1158614.3.peg.510"/>
<feature type="transmembrane region" description="Helical" evidence="8">
    <location>
        <begin position="237"/>
        <end position="255"/>
    </location>
</feature>
<dbReference type="RefSeq" id="WP_010778947.1">
    <property type="nucleotide sequence ID" value="NZ_ASWH01000002.1"/>
</dbReference>
<protein>
    <recommendedName>
        <fullName evidence="13">Glucose uptake protein</fullName>
    </recommendedName>
</protein>
<dbReference type="EMBL" id="AJDQ01000003">
    <property type="protein sequence ID" value="EOI58425.1"/>
    <property type="molecule type" value="Genomic_DNA"/>
</dbReference>
<reference evidence="9 11" key="1">
    <citation type="submission" date="2013-02" db="EMBL/GenBank/DDBJ databases">
        <title>The Genome Sequence of Enterococcus gilvus ATCC BAA-350.</title>
        <authorList>
            <consortium name="The Broad Institute Genome Sequencing Platform"/>
            <consortium name="The Broad Institute Genome Sequencing Center for Infectious Disease"/>
            <person name="Earl A.M."/>
            <person name="Gilmore M.S."/>
            <person name="Lebreton F."/>
            <person name="Walker B."/>
            <person name="Young S.K."/>
            <person name="Zeng Q."/>
            <person name="Gargeya S."/>
            <person name="Fitzgerald M."/>
            <person name="Haas B."/>
            <person name="Abouelleil A."/>
            <person name="Alvarado L."/>
            <person name="Arachchi H.M."/>
            <person name="Berlin A.M."/>
            <person name="Chapman S.B."/>
            <person name="Dewar J."/>
            <person name="Goldberg J."/>
            <person name="Griggs A."/>
            <person name="Gujja S."/>
            <person name="Hansen M."/>
            <person name="Howarth C."/>
            <person name="Imamovic A."/>
            <person name="Larimer J."/>
            <person name="McCowan C."/>
            <person name="Murphy C."/>
            <person name="Neiman D."/>
            <person name="Pearson M."/>
            <person name="Priest M."/>
            <person name="Roberts A."/>
            <person name="Saif S."/>
            <person name="Shea T."/>
            <person name="Sisk P."/>
            <person name="Sykes S."/>
            <person name="Wortman J."/>
            <person name="Nusbaum C."/>
            <person name="Birren B."/>
        </authorList>
    </citation>
    <scope>NUCLEOTIDE SEQUENCE [LARGE SCALE GENOMIC DNA]</scope>
    <source>
        <strain evidence="9 11">ATCC BAA-350</strain>
    </source>
</reference>
<comment type="similarity">
    <text evidence="2">Belongs to the GRP transporter (TC 2.A.7.5) family.</text>
</comment>
<keyword evidence="4" id="KW-0762">Sugar transport</keyword>
<feature type="transmembrane region" description="Helical" evidence="8">
    <location>
        <begin position="180"/>
        <end position="198"/>
    </location>
</feature>
<keyword evidence="7 8" id="KW-0472">Membrane</keyword>
<keyword evidence="12" id="KW-1185">Reference proteome</keyword>
<evidence type="ECO:0000256" key="4">
    <source>
        <dbReference type="ARBA" id="ARBA00022597"/>
    </source>
</evidence>
<reference evidence="10 12" key="2">
    <citation type="submission" date="2013-03" db="EMBL/GenBank/DDBJ databases">
        <title>The Genome Sequence of Enterococcus gilvus ATCC BAA-350 (PacBio/Illumina hybrid assembly).</title>
        <authorList>
            <consortium name="The Broad Institute Genomics Platform"/>
            <consortium name="The Broad Institute Genome Sequencing Center for Infectious Disease"/>
            <person name="Earl A."/>
            <person name="Russ C."/>
            <person name="Gilmore M."/>
            <person name="Surin D."/>
            <person name="Walker B."/>
            <person name="Young S."/>
            <person name="Zeng Q."/>
            <person name="Gargeya S."/>
            <person name="Fitzgerald M."/>
            <person name="Haas B."/>
            <person name="Abouelleil A."/>
            <person name="Allen A.W."/>
            <person name="Alvarado L."/>
            <person name="Arachchi H.M."/>
            <person name="Berlin A.M."/>
            <person name="Chapman S.B."/>
            <person name="Gainer-Dewar J."/>
            <person name="Goldberg J."/>
            <person name="Griggs A."/>
            <person name="Gujja S."/>
            <person name="Hansen M."/>
            <person name="Howarth C."/>
            <person name="Imamovic A."/>
            <person name="Ireland A."/>
            <person name="Larimer J."/>
            <person name="McCowan C."/>
            <person name="Murphy C."/>
            <person name="Pearson M."/>
            <person name="Poon T.W."/>
            <person name="Priest M."/>
            <person name="Roberts A."/>
            <person name="Saif S."/>
            <person name="Shea T."/>
            <person name="Sisk P."/>
            <person name="Sykes S."/>
            <person name="Wortman J."/>
            <person name="Nusbaum C."/>
            <person name="Birren B."/>
        </authorList>
    </citation>
    <scope>NUCLEOTIDE SEQUENCE [LARGE SCALE GENOMIC DNA]</scope>
    <source>
        <strain evidence="10 12">ATCC BAA-350</strain>
    </source>
</reference>
<evidence type="ECO:0000256" key="6">
    <source>
        <dbReference type="ARBA" id="ARBA00022989"/>
    </source>
</evidence>
<dbReference type="SUPFAM" id="SSF103481">
    <property type="entry name" value="Multidrug resistance efflux transporter EmrE"/>
    <property type="match status" value="1"/>
</dbReference>
<keyword evidence="5 8" id="KW-0812">Transmembrane</keyword>
<dbReference type="PANTHER" id="PTHR16119:SF17">
    <property type="entry name" value="TRANSMEMBRANE PROTEIN 144"/>
    <property type="match status" value="1"/>
</dbReference>
<dbReference type="InterPro" id="IPR037185">
    <property type="entry name" value="EmrE-like"/>
</dbReference>
<evidence type="ECO:0000313" key="12">
    <source>
        <dbReference type="Proteomes" id="UP000014160"/>
    </source>
</evidence>
<feature type="transmembrane region" description="Helical" evidence="8">
    <location>
        <begin position="151"/>
        <end position="168"/>
    </location>
</feature>
<evidence type="ECO:0008006" key="13">
    <source>
        <dbReference type="Google" id="ProtNLM"/>
    </source>
</evidence>
<feature type="transmembrane region" description="Helical" evidence="8">
    <location>
        <begin position="29"/>
        <end position="48"/>
    </location>
</feature>
<dbReference type="EMBL" id="ASWH01000002">
    <property type="protein sequence ID" value="EOW79723.1"/>
    <property type="molecule type" value="Genomic_DNA"/>
</dbReference>
<dbReference type="OrthoDB" id="1452595at2"/>
<feature type="transmembrane region" description="Helical" evidence="8">
    <location>
        <begin position="57"/>
        <end position="78"/>
    </location>
</feature>
<evidence type="ECO:0000313" key="11">
    <source>
        <dbReference type="Proteomes" id="UP000013750"/>
    </source>
</evidence>
<dbReference type="HOGENOM" id="CLU_076024_0_0_9"/>
<dbReference type="Pfam" id="PF06800">
    <property type="entry name" value="Sugar_transport"/>
    <property type="match status" value="1"/>
</dbReference>
<feature type="transmembrane region" description="Helical" evidence="8">
    <location>
        <begin position="267"/>
        <end position="284"/>
    </location>
</feature>
<evidence type="ECO:0000256" key="7">
    <source>
        <dbReference type="ARBA" id="ARBA00023136"/>
    </source>
</evidence>
<keyword evidence="3" id="KW-0813">Transport</keyword>
<evidence type="ECO:0000256" key="3">
    <source>
        <dbReference type="ARBA" id="ARBA00022448"/>
    </source>
</evidence>
<gene>
    <name evidence="10" type="ORF">I592_03863</name>
    <name evidence="9" type="ORF">UKC_00498</name>
</gene>
<dbReference type="Proteomes" id="UP000014160">
    <property type="component" value="Unassembled WGS sequence"/>
</dbReference>
<comment type="subcellular location">
    <subcellularLocation>
        <location evidence="1">Cell membrane</location>
        <topology evidence="1">Multi-pass membrane protein</topology>
    </subcellularLocation>
</comment>